<dbReference type="OrthoDB" id="6058926at2"/>
<dbReference type="RefSeq" id="WP_074841643.1">
    <property type="nucleotide sequence ID" value="NZ_CP047056.1"/>
</dbReference>
<organism evidence="2 3">
    <name type="scientific">Succinivibrio dextrinosolvens</name>
    <dbReference type="NCBI Taxonomy" id="83771"/>
    <lineage>
        <taxon>Bacteria</taxon>
        <taxon>Pseudomonadati</taxon>
        <taxon>Pseudomonadota</taxon>
        <taxon>Gammaproteobacteria</taxon>
        <taxon>Aeromonadales</taxon>
        <taxon>Succinivibrionaceae</taxon>
        <taxon>Succinivibrio</taxon>
    </lineage>
</organism>
<accession>A0A662ZE61</accession>
<dbReference type="EMBL" id="FOSF01000072">
    <property type="protein sequence ID" value="SFK42428.1"/>
    <property type="molecule type" value="Genomic_DNA"/>
</dbReference>
<evidence type="ECO:0000256" key="1">
    <source>
        <dbReference type="SAM" id="Phobius"/>
    </source>
</evidence>
<proteinExistence type="predicted"/>
<sequence length="227" mass="26426">MVVYIVFIILTTGFFYNNLSPSSKFRMMSSSSWEAYYYAGGKGVLLSAYGLIITALLYYFFPFLFRFSQDDHLDSFIPFEIEDVNKTIFILIWSCFSIVSAAFFGNDARKNGQKNLKALESMIVSDPFKYKIYQAVKNNDFLQVTLKNRKIYIGLILDFNLEDADPNKKYLSLCPMFSGYRDEHDLSLQITNNYSDFYMNELNNDKSVYLYKNNVEDKACSLFEKLT</sequence>
<gene>
    <name evidence="2" type="ORF">SAMN04487865_107214</name>
</gene>
<keyword evidence="1" id="KW-0812">Transmembrane</keyword>
<reference evidence="2 3" key="1">
    <citation type="submission" date="2016-10" db="EMBL/GenBank/DDBJ databases">
        <authorList>
            <person name="Varghese N."/>
            <person name="Submissions S."/>
        </authorList>
    </citation>
    <scope>NUCLEOTIDE SEQUENCE [LARGE SCALE GENOMIC DNA]</scope>
    <source>
        <strain evidence="2 3">22B</strain>
    </source>
</reference>
<name>A0A662ZE61_9GAMM</name>
<dbReference type="AlphaFoldDB" id="A0A662ZE61"/>
<dbReference type="Proteomes" id="UP000243374">
    <property type="component" value="Unassembled WGS sequence"/>
</dbReference>
<feature type="transmembrane region" description="Helical" evidence="1">
    <location>
        <begin position="44"/>
        <end position="67"/>
    </location>
</feature>
<keyword evidence="1" id="KW-0472">Membrane</keyword>
<feature type="transmembrane region" description="Helical" evidence="1">
    <location>
        <begin position="87"/>
        <end position="105"/>
    </location>
</feature>
<protein>
    <submittedName>
        <fullName evidence="2">Uncharacterized protein</fullName>
    </submittedName>
</protein>
<evidence type="ECO:0000313" key="3">
    <source>
        <dbReference type="Proteomes" id="UP000243374"/>
    </source>
</evidence>
<keyword evidence="1" id="KW-1133">Transmembrane helix</keyword>
<feature type="transmembrane region" description="Helical" evidence="1">
    <location>
        <begin position="6"/>
        <end position="23"/>
    </location>
</feature>
<evidence type="ECO:0000313" key="2">
    <source>
        <dbReference type="EMBL" id="SFK42428.1"/>
    </source>
</evidence>
<keyword evidence="3" id="KW-1185">Reference proteome</keyword>